<dbReference type="InterPro" id="IPR054722">
    <property type="entry name" value="PolX-like_BBD"/>
</dbReference>
<reference evidence="3" key="1">
    <citation type="journal article" date="2012" name="Nat. Biotechnol.">
        <title>Draft genome sequence of pigeonpea (Cajanus cajan), an orphan legume crop of resource-poor farmers.</title>
        <authorList>
            <person name="Varshney R.K."/>
            <person name="Chen W."/>
            <person name="Li Y."/>
            <person name="Bharti A.K."/>
            <person name="Saxena R.K."/>
            <person name="Schlueter J.A."/>
            <person name="Donoghue M.T."/>
            <person name="Azam S."/>
            <person name="Fan G."/>
            <person name="Whaley A.M."/>
            <person name="Farmer A.D."/>
            <person name="Sheridan J."/>
            <person name="Iwata A."/>
            <person name="Tuteja R."/>
            <person name="Penmetsa R.V."/>
            <person name="Wu W."/>
            <person name="Upadhyaya H.D."/>
            <person name="Yang S.P."/>
            <person name="Shah T."/>
            <person name="Saxena K.B."/>
            <person name="Michael T."/>
            <person name="McCombie W.R."/>
            <person name="Yang B."/>
            <person name="Zhang G."/>
            <person name="Yang H."/>
            <person name="Wang J."/>
            <person name="Spillane C."/>
            <person name="Cook D.R."/>
            <person name="May G.D."/>
            <person name="Xu X."/>
            <person name="Jackson S.A."/>
        </authorList>
    </citation>
    <scope>NUCLEOTIDE SEQUENCE [LARGE SCALE GENOMIC DNA]</scope>
</reference>
<organism evidence="3 4">
    <name type="scientific">Cajanus cajan</name>
    <name type="common">Pigeon pea</name>
    <name type="synonym">Cajanus indicus</name>
    <dbReference type="NCBI Taxonomy" id="3821"/>
    <lineage>
        <taxon>Eukaryota</taxon>
        <taxon>Viridiplantae</taxon>
        <taxon>Streptophyta</taxon>
        <taxon>Embryophyta</taxon>
        <taxon>Tracheophyta</taxon>
        <taxon>Spermatophyta</taxon>
        <taxon>Magnoliopsida</taxon>
        <taxon>eudicotyledons</taxon>
        <taxon>Gunneridae</taxon>
        <taxon>Pentapetalae</taxon>
        <taxon>rosids</taxon>
        <taxon>fabids</taxon>
        <taxon>Fabales</taxon>
        <taxon>Fabaceae</taxon>
        <taxon>Papilionoideae</taxon>
        <taxon>50 kb inversion clade</taxon>
        <taxon>NPAAA clade</taxon>
        <taxon>indigoferoid/millettioid clade</taxon>
        <taxon>Phaseoleae</taxon>
        <taxon>Cajanus</taxon>
    </lineage>
</organism>
<evidence type="ECO:0000259" key="1">
    <source>
        <dbReference type="Pfam" id="PF13976"/>
    </source>
</evidence>
<dbReference type="Proteomes" id="UP000075243">
    <property type="component" value="Unassembled WGS sequence"/>
</dbReference>
<dbReference type="AlphaFoldDB" id="A0A151QVM7"/>
<protein>
    <submittedName>
        <fullName evidence="3">Retrovirus-related Pol polyprotein from transposon TNT 1-94</fullName>
    </submittedName>
</protein>
<keyword evidence="4" id="KW-1185">Reference proteome</keyword>
<dbReference type="Gramene" id="C.cajan_41643.t">
    <property type="protein sequence ID" value="C.cajan_41643.t.cds1"/>
    <property type="gene ID" value="C.cajan_41643"/>
</dbReference>
<evidence type="ECO:0000313" key="4">
    <source>
        <dbReference type="Proteomes" id="UP000075243"/>
    </source>
</evidence>
<feature type="domain" description="GAG-pre-integrase" evidence="1">
    <location>
        <begin position="100"/>
        <end position="165"/>
    </location>
</feature>
<dbReference type="EMBL" id="KQ484630">
    <property type="protein sequence ID" value="KYP34299.1"/>
    <property type="molecule type" value="Genomic_DNA"/>
</dbReference>
<proteinExistence type="predicted"/>
<evidence type="ECO:0000313" key="3">
    <source>
        <dbReference type="EMBL" id="KYP34299.1"/>
    </source>
</evidence>
<gene>
    <name evidence="3" type="ORF">KK1_044767</name>
</gene>
<evidence type="ECO:0000259" key="2">
    <source>
        <dbReference type="Pfam" id="PF22936"/>
    </source>
</evidence>
<name>A0A151QVM7_CAJCA</name>
<dbReference type="Pfam" id="PF13976">
    <property type="entry name" value="gag_pre-integrs"/>
    <property type="match status" value="1"/>
</dbReference>
<feature type="domain" description="Retrovirus-related Pol polyprotein from transposon TNT 1-94-like beta-barrel" evidence="2">
    <location>
        <begin position="1"/>
        <end position="71"/>
    </location>
</feature>
<dbReference type="Pfam" id="PF22936">
    <property type="entry name" value="Pol_BBD"/>
    <property type="match status" value="1"/>
</dbReference>
<sequence length="170" mass="19344">MCGKKELFLSLDETVKSTVKFGNNSNIPILGKGRVAIRLKDGSQNFISDVFYASGLHHNLLSMGQLSKKGYNMQIHHGYCTLIDKSGRFIAKVKMTPNRLFPLKICHEKFSCLSSIIPNDDWLWHMRFGHFHFSGLNYLSRKEYVSGLPIVNIPNGICETCEIGKKHREL</sequence>
<accession>A0A151QVM7</accession>
<dbReference type="InterPro" id="IPR025724">
    <property type="entry name" value="GAG-pre-integrase_dom"/>
</dbReference>